<dbReference type="EMBL" id="ML208420">
    <property type="protein sequence ID" value="TFK65964.1"/>
    <property type="molecule type" value="Genomic_DNA"/>
</dbReference>
<accession>A0ACD3AJZ8</accession>
<evidence type="ECO:0000313" key="2">
    <source>
        <dbReference type="Proteomes" id="UP000308600"/>
    </source>
</evidence>
<protein>
    <submittedName>
        <fullName evidence="1">Uncharacterized protein</fullName>
    </submittedName>
</protein>
<name>A0ACD3AJZ8_9AGAR</name>
<keyword evidence="2" id="KW-1185">Reference proteome</keyword>
<dbReference type="Proteomes" id="UP000308600">
    <property type="component" value="Unassembled WGS sequence"/>
</dbReference>
<sequence>MDSPLSAESDWAFYNHFAKIAAFSTHTSVLISAASSRHDLFSTYHFTLKIIPSTPPLLYTLPSLTTTQDTAQALVDRILQAGDPNNSLKLDRQLIKFHVKLAPKDHESKVMVHSELGLLVHYLKIIVAVSQGEAAKGEMALPVNYIGMSMLQCGFCRTMFRVLEESVLPPAMTFRLGEAECPLENEGGILVHQKSMKTLYTEIDAQTHVDESKSRPQTTAIQQNDGPVPQAASSPSPPISATEVIQAVMVLPMLIVFEGLCLGWRMLESKSKYFFPSKASDPRLTLEAHRELINSLRKPKARWPIRVPPTSIANPQSTVHVEERMESLFTTKLSELLCEGWEKTEVTFVDQLLYSRDDWKDSEFQL</sequence>
<reference evidence="1 2" key="1">
    <citation type="journal article" date="2019" name="Nat. Ecol. Evol.">
        <title>Megaphylogeny resolves global patterns of mushroom evolution.</title>
        <authorList>
            <person name="Varga T."/>
            <person name="Krizsan K."/>
            <person name="Foldi C."/>
            <person name="Dima B."/>
            <person name="Sanchez-Garcia M."/>
            <person name="Sanchez-Ramirez S."/>
            <person name="Szollosi G.J."/>
            <person name="Szarkandi J.G."/>
            <person name="Papp V."/>
            <person name="Albert L."/>
            <person name="Andreopoulos W."/>
            <person name="Angelini C."/>
            <person name="Antonin V."/>
            <person name="Barry K.W."/>
            <person name="Bougher N.L."/>
            <person name="Buchanan P."/>
            <person name="Buyck B."/>
            <person name="Bense V."/>
            <person name="Catcheside P."/>
            <person name="Chovatia M."/>
            <person name="Cooper J."/>
            <person name="Damon W."/>
            <person name="Desjardin D."/>
            <person name="Finy P."/>
            <person name="Geml J."/>
            <person name="Haridas S."/>
            <person name="Hughes K."/>
            <person name="Justo A."/>
            <person name="Karasinski D."/>
            <person name="Kautmanova I."/>
            <person name="Kiss B."/>
            <person name="Kocsube S."/>
            <person name="Kotiranta H."/>
            <person name="LaButti K.M."/>
            <person name="Lechner B.E."/>
            <person name="Liimatainen K."/>
            <person name="Lipzen A."/>
            <person name="Lukacs Z."/>
            <person name="Mihaltcheva S."/>
            <person name="Morgado L.N."/>
            <person name="Niskanen T."/>
            <person name="Noordeloos M.E."/>
            <person name="Ohm R.A."/>
            <person name="Ortiz-Santana B."/>
            <person name="Ovrebo C."/>
            <person name="Racz N."/>
            <person name="Riley R."/>
            <person name="Savchenko A."/>
            <person name="Shiryaev A."/>
            <person name="Soop K."/>
            <person name="Spirin V."/>
            <person name="Szebenyi C."/>
            <person name="Tomsovsky M."/>
            <person name="Tulloss R.E."/>
            <person name="Uehling J."/>
            <person name="Grigoriev I.V."/>
            <person name="Vagvolgyi C."/>
            <person name="Papp T."/>
            <person name="Martin F.M."/>
            <person name="Miettinen O."/>
            <person name="Hibbett D.S."/>
            <person name="Nagy L.G."/>
        </authorList>
    </citation>
    <scope>NUCLEOTIDE SEQUENCE [LARGE SCALE GENOMIC DNA]</scope>
    <source>
        <strain evidence="1 2">NL-1719</strain>
    </source>
</reference>
<proteinExistence type="predicted"/>
<gene>
    <name evidence="1" type="ORF">BDN72DRAFT_919203</name>
</gene>
<organism evidence="1 2">
    <name type="scientific">Pluteus cervinus</name>
    <dbReference type="NCBI Taxonomy" id="181527"/>
    <lineage>
        <taxon>Eukaryota</taxon>
        <taxon>Fungi</taxon>
        <taxon>Dikarya</taxon>
        <taxon>Basidiomycota</taxon>
        <taxon>Agaricomycotina</taxon>
        <taxon>Agaricomycetes</taxon>
        <taxon>Agaricomycetidae</taxon>
        <taxon>Agaricales</taxon>
        <taxon>Pluteineae</taxon>
        <taxon>Pluteaceae</taxon>
        <taxon>Pluteus</taxon>
    </lineage>
</organism>
<evidence type="ECO:0000313" key="1">
    <source>
        <dbReference type="EMBL" id="TFK65964.1"/>
    </source>
</evidence>